<gene>
    <name evidence="4" type="ORF">MEUPH1_LOCUS30246</name>
</gene>
<dbReference type="GO" id="GO:0043161">
    <property type="term" value="P:proteasome-mediated ubiquitin-dependent protein catabolic process"/>
    <property type="evidence" value="ECO:0007669"/>
    <property type="project" value="TreeGrafter"/>
</dbReference>
<dbReference type="GO" id="GO:0005829">
    <property type="term" value="C:cytosol"/>
    <property type="evidence" value="ECO:0007669"/>
    <property type="project" value="TreeGrafter"/>
</dbReference>
<dbReference type="GO" id="GO:0005634">
    <property type="term" value="C:nucleus"/>
    <property type="evidence" value="ECO:0007669"/>
    <property type="project" value="TreeGrafter"/>
</dbReference>
<comment type="caution">
    <text evidence="4">The sequence shown here is derived from an EMBL/GenBank/DDBJ whole genome shotgun (WGS) entry which is preliminary data.</text>
</comment>
<evidence type="ECO:0000259" key="3">
    <source>
        <dbReference type="Pfam" id="PF13519"/>
    </source>
</evidence>
<dbReference type="InterPro" id="IPR027040">
    <property type="entry name" value="PSMD4"/>
</dbReference>
<protein>
    <recommendedName>
        <fullName evidence="1">26S proteasome non-ATPase regulatory subunit 4</fullName>
    </recommendedName>
</protein>
<feature type="domain" description="VWFA" evidence="3">
    <location>
        <begin position="6"/>
        <end position="113"/>
    </location>
</feature>
<evidence type="ECO:0000256" key="1">
    <source>
        <dbReference type="ARBA" id="ARBA00014934"/>
    </source>
</evidence>
<feature type="region of interest" description="Disordered" evidence="2">
    <location>
        <begin position="220"/>
        <end position="272"/>
    </location>
</feature>
<dbReference type="InterPro" id="IPR002035">
    <property type="entry name" value="VWF_A"/>
</dbReference>
<dbReference type="PANTHER" id="PTHR10223:SF0">
    <property type="entry name" value="26S PROTEASOME NON-ATPASE REGULATORY SUBUNIT 4"/>
    <property type="match status" value="1"/>
</dbReference>
<proteinExistence type="predicted"/>
<sequence>MVLESTMICVDNSNYMQNDDFLPTRLQAQQDAVNIVCLSKTRENPENIVGLLTLANVRVLATLTADVGRILSKLQQVKPNGIMDFPTGIKVAHLALKHHQGKNHKMRIIAFIGSTVGLGEKEIIKHRDENSDVLTAFVSVLNGKDGGGSHLIAVPPGSHFSEALVSAPVIQGKDGASGAGLGRTVYKFRVDANEDPKLTLSMLISIEEQKAIQEQEARRIQAASAGAETSTARPETINKTPTEEAMLERALSMETSEDEPMVVQEGSGASTS</sequence>
<dbReference type="Gene3D" id="3.40.50.410">
    <property type="entry name" value="von Willebrand factor, type A domain"/>
    <property type="match status" value="1"/>
</dbReference>
<dbReference type="AlphaFoldDB" id="A0AAV0Y7P1"/>
<dbReference type="PANTHER" id="PTHR10223">
    <property type="entry name" value="26S PROTEASOME NON-ATPASE REGULATORY SUBUNIT 4"/>
    <property type="match status" value="1"/>
</dbReference>
<dbReference type="GO" id="GO:0008540">
    <property type="term" value="C:proteasome regulatory particle, base subcomplex"/>
    <property type="evidence" value="ECO:0007669"/>
    <property type="project" value="TreeGrafter"/>
</dbReference>
<name>A0AAV0Y7P1_9HEMI</name>
<reference evidence="4 5" key="1">
    <citation type="submission" date="2023-01" db="EMBL/GenBank/DDBJ databases">
        <authorList>
            <person name="Whitehead M."/>
        </authorList>
    </citation>
    <scope>NUCLEOTIDE SEQUENCE [LARGE SCALE GENOMIC DNA]</scope>
</reference>
<dbReference type="GO" id="GO:0031593">
    <property type="term" value="F:polyubiquitin modification-dependent protein binding"/>
    <property type="evidence" value="ECO:0007669"/>
    <property type="project" value="TreeGrafter"/>
</dbReference>
<organism evidence="4 5">
    <name type="scientific">Macrosiphum euphorbiae</name>
    <name type="common">potato aphid</name>
    <dbReference type="NCBI Taxonomy" id="13131"/>
    <lineage>
        <taxon>Eukaryota</taxon>
        <taxon>Metazoa</taxon>
        <taxon>Ecdysozoa</taxon>
        <taxon>Arthropoda</taxon>
        <taxon>Hexapoda</taxon>
        <taxon>Insecta</taxon>
        <taxon>Pterygota</taxon>
        <taxon>Neoptera</taxon>
        <taxon>Paraneoptera</taxon>
        <taxon>Hemiptera</taxon>
        <taxon>Sternorrhyncha</taxon>
        <taxon>Aphidomorpha</taxon>
        <taxon>Aphidoidea</taxon>
        <taxon>Aphididae</taxon>
        <taxon>Macrosiphini</taxon>
        <taxon>Macrosiphum</taxon>
    </lineage>
</organism>
<feature type="compositionally biased region" description="Polar residues" evidence="2">
    <location>
        <begin position="227"/>
        <end position="240"/>
    </location>
</feature>
<keyword evidence="5" id="KW-1185">Reference proteome</keyword>
<evidence type="ECO:0000313" key="5">
    <source>
        <dbReference type="Proteomes" id="UP001160148"/>
    </source>
</evidence>
<dbReference type="Gene3D" id="1.10.287.3990">
    <property type="match status" value="1"/>
</dbReference>
<dbReference type="Pfam" id="PF13519">
    <property type="entry name" value="VWA_2"/>
    <property type="match status" value="1"/>
</dbReference>
<dbReference type="SUPFAM" id="SSF53300">
    <property type="entry name" value="vWA-like"/>
    <property type="match status" value="1"/>
</dbReference>
<evidence type="ECO:0000256" key="2">
    <source>
        <dbReference type="SAM" id="MobiDB-lite"/>
    </source>
</evidence>
<dbReference type="EMBL" id="CARXXK010001595">
    <property type="protein sequence ID" value="CAI6376920.1"/>
    <property type="molecule type" value="Genomic_DNA"/>
</dbReference>
<accession>A0AAV0Y7P1</accession>
<dbReference type="FunFam" id="3.40.50.410:FF:000005">
    <property type="entry name" value="26S proteasome non-ATPase regulatory subunit 4"/>
    <property type="match status" value="1"/>
</dbReference>
<dbReference type="Proteomes" id="UP001160148">
    <property type="component" value="Unassembled WGS sequence"/>
</dbReference>
<evidence type="ECO:0000313" key="4">
    <source>
        <dbReference type="EMBL" id="CAI6376920.1"/>
    </source>
</evidence>
<dbReference type="InterPro" id="IPR036465">
    <property type="entry name" value="vWFA_dom_sf"/>
</dbReference>